<reference evidence="2 3" key="1">
    <citation type="submission" date="2017-06" db="EMBL/GenBank/DDBJ databases">
        <title>Complete genome sequence of Shewanella marisflavi EP1 associated with anaerobic 2,4-dinitrotoluene reduction and salt tolerance.</title>
        <authorList>
            <person name="Huang J."/>
        </authorList>
    </citation>
    <scope>NUCLEOTIDE SEQUENCE [LARGE SCALE GENOMIC DNA]</scope>
    <source>
        <strain evidence="2 3">EP1</strain>
    </source>
</reference>
<feature type="transmembrane region" description="Helical" evidence="1">
    <location>
        <begin position="93"/>
        <end position="114"/>
    </location>
</feature>
<dbReference type="Proteomes" id="UP000198233">
    <property type="component" value="Chromosome"/>
</dbReference>
<dbReference type="KEGG" id="smav:CFF01_06310"/>
<organism evidence="2 3">
    <name type="scientific">Shewanella marisflavi</name>
    <dbReference type="NCBI Taxonomy" id="260364"/>
    <lineage>
        <taxon>Bacteria</taxon>
        <taxon>Pseudomonadati</taxon>
        <taxon>Pseudomonadota</taxon>
        <taxon>Gammaproteobacteria</taxon>
        <taxon>Alteromonadales</taxon>
        <taxon>Shewanellaceae</taxon>
        <taxon>Shewanella</taxon>
    </lineage>
</organism>
<protein>
    <submittedName>
        <fullName evidence="2">Uncharacterized protein</fullName>
    </submittedName>
</protein>
<sequence>MAVLLRSSIAKRRSHLNAALNGKSRMKANLKLWALLLVSHSALAVIPSFIVENKWTVFIPYHSVFTPLEIFKILGLPVYGQAGEDMFMAPITVLGWCLVAALWLVIHYGFAVALSHLTRRSSKDGLMPAA</sequence>
<evidence type="ECO:0000256" key="1">
    <source>
        <dbReference type="SAM" id="Phobius"/>
    </source>
</evidence>
<keyword evidence="1" id="KW-0472">Membrane</keyword>
<accession>A0AAC9TZ53</accession>
<dbReference type="EMBL" id="CP022272">
    <property type="protein sequence ID" value="ASJ96227.1"/>
    <property type="molecule type" value="Genomic_DNA"/>
</dbReference>
<evidence type="ECO:0000313" key="3">
    <source>
        <dbReference type="Proteomes" id="UP000198233"/>
    </source>
</evidence>
<keyword evidence="1" id="KW-1133">Transmembrane helix</keyword>
<proteinExistence type="predicted"/>
<dbReference type="AlphaFoldDB" id="A0AAC9TZ53"/>
<name>A0AAC9TZ53_9GAMM</name>
<evidence type="ECO:0000313" key="2">
    <source>
        <dbReference type="EMBL" id="ASJ96227.1"/>
    </source>
</evidence>
<gene>
    <name evidence="2" type="ORF">CFF01_06310</name>
</gene>
<keyword evidence="1" id="KW-0812">Transmembrane</keyword>